<keyword evidence="3" id="KW-0328">Glycosyltransferase</keyword>
<evidence type="ECO:0000313" key="4">
    <source>
        <dbReference type="Proteomes" id="UP001214017"/>
    </source>
</evidence>
<feature type="domain" description="Glycosyl transferase family 1" evidence="1">
    <location>
        <begin position="266"/>
        <end position="383"/>
    </location>
</feature>
<name>A0AAP3SMP5_BACOV</name>
<dbReference type="InterPro" id="IPR001296">
    <property type="entry name" value="Glyco_trans_1"/>
</dbReference>
<reference evidence="3" key="1">
    <citation type="submission" date="2022-10" db="EMBL/GenBank/DDBJ databases">
        <title>Human gut microbiome strain richness.</title>
        <authorList>
            <person name="Chen-Liaw A."/>
        </authorList>
    </citation>
    <scope>NUCLEOTIDE SEQUENCE</scope>
    <source>
        <strain evidence="3">F7_m1001271B151109d0_201107</strain>
    </source>
</reference>
<accession>A0AAP3SMP5</accession>
<dbReference type="RefSeq" id="WP_004317936.1">
    <property type="nucleotide sequence ID" value="NZ_BAABYJ010000001.1"/>
</dbReference>
<gene>
    <name evidence="3" type="ORF">PO240_08300</name>
</gene>
<dbReference type="EC" id="2.4.-.-" evidence="3"/>
<sequence length="411" mass="46851">MPKILQINSGITRSTGSIAQAIGEQVLACGWDSWIMYSARNPESPCKSQYYRIGSPLVSKIHAVLTRLFDMHGLGSYFSTRNLIKKIKELDPDIIHLHNIHGYYINYSLLFTYLSRANIPVVWTLHDCWSMTGHCSHFDAIGCMKWKKGCSKCALKTDYPSSVLFDNSRCNWNQKNKIFNSVPNLTIVPVSTWVESVVKESYLKKYPTHVIHNGIDLDIFKISENSIVRDRHNIGNRTIVLGVATGWFEGGGLRRFNEFMKLSSILDDNYRIILIGLEESQLQGLPNNVIGLQRTANQQELAEYYSAADVFINPTYQDSLPTVNMEALACGTPVITYRTGGSPEILDKETGWVTDKGNVEALAFYVQDVRKQSNKEKVAQKNACRKRAVLYFNKYDRFYDYVNLYKQILHL</sequence>
<dbReference type="EMBL" id="JAQNWR010000004">
    <property type="protein sequence ID" value="MDC2407869.1"/>
    <property type="molecule type" value="Genomic_DNA"/>
</dbReference>
<dbReference type="Gene3D" id="3.40.50.2000">
    <property type="entry name" value="Glycogen Phosphorylase B"/>
    <property type="match status" value="2"/>
</dbReference>
<dbReference type="Proteomes" id="UP001214017">
    <property type="component" value="Unassembled WGS sequence"/>
</dbReference>
<organism evidence="3 4">
    <name type="scientific">Bacteroides ovatus</name>
    <dbReference type="NCBI Taxonomy" id="28116"/>
    <lineage>
        <taxon>Bacteria</taxon>
        <taxon>Pseudomonadati</taxon>
        <taxon>Bacteroidota</taxon>
        <taxon>Bacteroidia</taxon>
        <taxon>Bacteroidales</taxon>
        <taxon>Bacteroidaceae</taxon>
        <taxon>Bacteroides</taxon>
    </lineage>
</organism>
<proteinExistence type="predicted"/>
<evidence type="ECO:0000259" key="1">
    <source>
        <dbReference type="Pfam" id="PF00534"/>
    </source>
</evidence>
<dbReference type="GO" id="GO:0016757">
    <property type="term" value="F:glycosyltransferase activity"/>
    <property type="evidence" value="ECO:0007669"/>
    <property type="project" value="UniProtKB-KW"/>
</dbReference>
<evidence type="ECO:0000259" key="2">
    <source>
        <dbReference type="Pfam" id="PF13439"/>
    </source>
</evidence>
<dbReference type="PANTHER" id="PTHR12526">
    <property type="entry name" value="GLYCOSYLTRANSFERASE"/>
    <property type="match status" value="1"/>
</dbReference>
<comment type="caution">
    <text evidence="3">The sequence shown here is derived from an EMBL/GenBank/DDBJ whole genome shotgun (WGS) entry which is preliminary data.</text>
</comment>
<protein>
    <submittedName>
        <fullName evidence="3">Glycosyltransferase</fullName>
        <ecNumber evidence="3">2.4.-.-</ecNumber>
    </submittedName>
</protein>
<keyword evidence="3" id="KW-0808">Transferase</keyword>
<dbReference type="SUPFAM" id="SSF53756">
    <property type="entry name" value="UDP-Glycosyltransferase/glycogen phosphorylase"/>
    <property type="match status" value="1"/>
</dbReference>
<dbReference type="PANTHER" id="PTHR12526:SF637">
    <property type="entry name" value="GLYCOSYLTRANSFERASE EPSF-RELATED"/>
    <property type="match status" value="1"/>
</dbReference>
<evidence type="ECO:0000313" key="3">
    <source>
        <dbReference type="EMBL" id="MDC2407869.1"/>
    </source>
</evidence>
<dbReference type="AlphaFoldDB" id="A0AAP3SMP5"/>
<dbReference type="Pfam" id="PF00534">
    <property type="entry name" value="Glycos_transf_1"/>
    <property type="match status" value="1"/>
</dbReference>
<feature type="domain" description="Glycosyltransferase subfamily 4-like N-terminal" evidence="2">
    <location>
        <begin position="65"/>
        <end position="218"/>
    </location>
</feature>
<dbReference type="Pfam" id="PF13439">
    <property type="entry name" value="Glyco_transf_4"/>
    <property type="match status" value="1"/>
</dbReference>
<dbReference type="InterPro" id="IPR028098">
    <property type="entry name" value="Glyco_trans_4-like_N"/>
</dbReference>